<sequence>MAIVDRSTRFNGILGPGLHYAAPLCIGYKVTRKTSLDMQLLECHMCARTKDGAMIFVEGFVQYQILAKEFDLAQCLKMLRELFITTIRAKVQEMDYASVSVKRIVVVNVEKCDYKKELGEKWLGGYENLKPRWTPAIEAFKTSGEKKGKAFRLSKEANKDGYYMKNKGESKKIQPMDRGKSKKIQPLDFFSTPML</sequence>
<dbReference type="Proteomes" id="UP001062846">
    <property type="component" value="Chromosome 6"/>
</dbReference>
<comment type="caution">
    <text evidence="1">The sequence shown here is derived from an EMBL/GenBank/DDBJ whole genome shotgun (WGS) entry which is preliminary data.</text>
</comment>
<name>A0ACC0NG62_RHOML</name>
<dbReference type="EMBL" id="CM046393">
    <property type="protein sequence ID" value="KAI8551732.1"/>
    <property type="molecule type" value="Genomic_DNA"/>
</dbReference>
<proteinExistence type="predicted"/>
<organism evidence="1 2">
    <name type="scientific">Rhododendron molle</name>
    <name type="common">Chinese azalea</name>
    <name type="synonym">Azalea mollis</name>
    <dbReference type="NCBI Taxonomy" id="49168"/>
    <lineage>
        <taxon>Eukaryota</taxon>
        <taxon>Viridiplantae</taxon>
        <taxon>Streptophyta</taxon>
        <taxon>Embryophyta</taxon>
        <taxon>Tracheophyta</taxon>
        <taxon>Spermatophyta</taxon>
        <taxon>Magnoliopsida</taxon>
        <taxon>eudicotyledons</taxon>
        <taxon>Gunneridae</taxon>
        <taxon>Pentapetalae</taxon>
        <taxon>asterids</taxon>
        <taxon>Ericales</taxon>
        <taxon>Ericaceae</taxon>
        <taxon>Ericoideae</taxon>
        <taxon>Rhodoreae</taxon>
        <taxon>Rhododendron</taxon>
    </lineage>
</organism>
<protein>
    <submittedName>
        <fullName evidence="1">Uncharacterized protein</fullName>
    </submittedName>
</protein>
<keyword evidence="2" id="KW-1185">Reference proteome</keyword>
<gene>
    <name evidence="1" type="ORF">RHMOL_Rhmol06G0209300</name>
</gene>
<evidence type="ECO:0000313" key="1">
    <source>
        <dbReference type="EMBL" id="KAI8551732.1"/>
    </source>
</evidence>
<evidence type="ECO:0000313" key="2">
    <source>
        <dbReference type="Proteomes" id="UP001062846"/>
    </source>
</evidence>
<accession>A0ACC0NG62</accession>
<reference evidence="1" key="1">
    <citation type="submission" date="2022-02" db="EMBL/GenBank/DDBJ databases">
        <title>Plant Genome Project.</title>
        <authorList>
            <person name="Zhang R.-G."/>
        </authorList>
    </citation>
    <scope>NUCLEOTIDE SEQUENCE</scope>
    <source>
        <strain evidence="1">AT1</strain>
    </source>
</reference>